<dbReference type="AlphaFoldDB" id="A0A5P6NA34"/>
<dbReference type="GO" id="GO:0005384">
    <property type="term" value="F:manganese ion transmembrane transporter activity"/>
    <property type="evidence" value="ECO:0007669"/>
    <property type="project" value="InterPro"/>
</dbReference>
<evidence type="ECO:0000313" key="7">
    <source>
        <dbReference type="EMBL" id="QFI62808.1"/>
    </source>
</evidence>
<keyword evidence="2 6" id="KW-0812">Transmembrane</keyword>
<keyword evidence="3 6" id="KW-1133">Transmembrane helix</keyword>
<dbReference type="GeneID" id="69696761"/>
<protein>
    <recommendedName>
        <fullName evidence="9">VIT family protein</fullName>
    </recommendedName>
</protein>
<dbReference type="InterPro" id="IPR008217">
    <property type="entry name" value="Ccc1_fam"/>
</dbReference>
<feature type="transmembrane region" description="Helical" evidence="6">
    <location>
        <begin position="163"/>
        <end position="186"/>
    </location>
</feature>
<evidence type="ECO:0000256" key="6">
    <source>
        <dbReference type="SAM" id="Phobius"/>
    </source>
</evidence>
<proteinExistence type="predicted"/>
<evidence type="ECO:0000313" key="8">
    <source>
        <dbReference type="Proteomes" id="UP000325385"/>
    </source>
</evidence>
<dbReference type="EMBL" id="CP032228">
    <property type="protein sequence ID" value="QFI62808.1"/>
    <property type="molecule type" value="Genomic_DNA"/>
</dbReference>
<comment type="subcellular location">
    <subcellularLocation>
        <location evidence="1">Endomembrane system</location>
        <topology evidence="1">Multi-pass membrane protein</topology>
    </subcellularLocation>
</comment>
<dbReference type="GO" id="GO:0030026">
    <property type="term" value="P:intracellular manganese ion homeostasis"/>
    <property type="evidence" value="ECO:0007669"/>
    <property type="project" value="InterPro"/>
</dbReference>
<feature type="transmembrane region" description="Helical" evidence="6">
    <location>
        <begin position="226"/>
        <end position="248"/>
    </location>
</feature>
<dbReference type="PANTHER" id="PTHR31851">
    <property type="entry name" value="FE(2+)/MN(2+) TRANSPORTER PCL1"/>
    <property type="match status" value="1"/>
</dbReference>
<evidence type="ECO:0008006" key="9">
    <source>
        <dbReference type="Google" id="ProtNLM"/>
    </source>
</evidence>
<evidence type="ECO:0000256" key="5">
    <source>
        <dbReference type="SAM" id="MobiDB-lite"/>
    </source>
</evidence>
<evidence type="ECO:0000256" key="2">
    <source>
        <dbReference type="ARBA" id="ARBA00022692"/>
    </source>
</evidence>
<feature type="transmembrane region" description="Helical" evidence="6">
    <location>
        <begin position="192"/>
        <end position="214"/>
    </location>
</feature>
<feature type="region of interest" description="Disordered" evidence="5">
    <location>
        <begin position="1"/>
        <end position="25"/>
    </location>
</feature>
<feature type="compositionally biased region" description="Basic and acidic residues" evidence="5">
    <location>
        <begin position="9"/>
        <end position="25"/>
    </location>
</feature>
<dbReference type="GO" id="GO:0012505">
    <property type="term" value="C:endomembrane system"/>
    <property type="evidence" value="ECO:0007669"/>
    <property type="project" value="UniProtKB-SubCell"/>
</dbReference>
<accession>A0A5P6NA34</accession>
<feature type="transmembrane region" description="Helical" evidence="6">
    <location>
        <begin position="46"/>
        <end position="72"/>
    </location>
</feature>
<evidence type="ECO:0000256" key="4">
    <source>
        <dbReference type="ARBA" id="ARBA00023136"/>
    </source>
</evidence>
<evidence type="ECO:0000256" key="3">
    <source>
        <dbReference type="ARBA" id="ARBA00022989"/>
    </source>
</evidence>
<organism evidence="7 8">
    <name type="scientific">Qipengyuania flava</name>
    <dbReference type="NCBI Taxonomy" id="192812"/>
    <lineage>
        <taxon>Bacteria</taxon>
        <taxon>Pseudomonadati</taxon>
        <taxon>Pseudomonadota</taxon>
        <taxon>Alphaproteobacteria</taxon>
        <taxon>Sphingomonadales</taxon>
        <taxon>Erythrobacteraceae</taxon>
        <taxon>Qipengyuania</taxon>
    </lineage>
</organism>
<reference evidence="8" key="1">
    <citation type="submission" date="2018-09" db="EMBL/GenBank/DDBJ databases">
        <title>Nocardia yunnanensis sp. nov., an actinomycete isolated from a soil sample.</title>
        <authorList>
            <person name="Zhang J."/>
        </authorList>
    </citation>
    <scope>NUCLEOTIDE SEQUENCE [LARGE SCALE GENOMIC DNA]</scope>
    <source>
        <strain evidence="8">21-3</strain>
    </source>
</reference>
<dbReference type="RefSeq" id="WP_151885250.1">
    <property type="nucleotide sequence ID" value="NZ_CP032228.1"/>
</dbReference>
<evidence type="ECO:0000256" key="1">
    <source>
        <dbReference type="ARBA" id="ARBA00004127"/>
    </source>
</evidence>
<name>A0A5P6NA34_9SPHN</name>
<dbReference type="Proteomes" id="UP000325385">
    <property type="component" value="Chromosome"/>
</dbReference>
<sequence length="253" mass="27104">MAFRQTRNLADEHRTDRIRDRLESPRGESPLGDFVLGGVDGVVTTFAVVAGSAGGGLSVTAVIILGLANLIADGFSMGISNYLGTRSRQQEVAQARADENWQIKANPEGERHEIRQIFARKGLEGETLDRVVDAVTSDDRVWVDTMMAEELKLSEISARPRRAAFYTFVAFVLCGFVPLFPFIAGIGLFDRMFALSTALAAATFLALGIGKGIVLRAPPLRSGLQTLLIGSVAAALAYGIGFGLRTMFGIAPA</sequence>
<gene>
    <name evidence="7" type="ORF">D0Y83_05610</name>
</gene>
<keyword evidence="4 6" id="KW-0472">Membrane</keyword>
<dbReference type="Pfam" id="PF01988">
    <property type="entry name" value="VIT1"/>
    <property type="match status" value="1"/>
</dbReference>